<reference evidence="1" key="1">
    <citation type="submission" date="2021-02" db="EMBL/GenBank/DDBJ databases">
        <title>Thiocyanate and organic carbon inputs drive convergent selection for specific autotrophic Afipia and Thiobacillus strains within complex microbiomes.</title>
        <authorList>
            <person name="Huddy R.J."/>
            <person name="Sachdeva R."/>
            <person name="Kadzinga F."/>
            <person name="Kantor R.S."/>
            <person name="Harrison S.T.L."/>
            <person name="Banfield J.F."/>
        </authorList>
    </citation>
    <scope>NUCLEOTIDE SEQUENCE</scope>
    <source>
        <strain evidence="1">SCN18_13_7_16_R3_B_64_19</strain>
    </source>
</reference>
<evidence type="ECO:0000313" key="2">
    <source>
        <dbReference type="Proteomes" id="UP000664800"/>
    </source>
</evidence>
<evidence type="ECO:0008006" key="3">
    <source>
        <dbReference type="Google" id="ProtNLM"/>
    </source>
</evidence>
<dbReference type="AlphaFoldDB" id="A0A8I1MV24"/>
<gene>
    <name evidence="1" type="ORF">J0I24_01230</name>
</gene>
<accession>A0A8I1MV24</accession>
<protein>
    <recommendedName>
        <fullName evidence="3">Regulatory protein, RpfE type</fullName>
    </recommendedName>
</protein>
<name>A0A8I1MV24_THIA3</name>
<dbReference type="RefSeq" id="WP_276727046.1">
    <property type="nucleotide sequence ID" value="NZ_JAFKMR010000009.1"/>
</dbReference>
<comment type="caution">
    <text evidence="1">The sequence shown here is derived from an EMBL/GenBank/DDBJ whole genome shotgun (WGS) entry which is preliminary data.</text>
</comment>
<evidence type="ECO:0000313" key="1">
    <source>
        <dbReference type="EMBL" id="MBN8742909.1"/>
    </source>
</evidence>
<dbReference type="Proteomes" id="UP000664800">
    <property type="component" value="Unassembled WGS sequence"/>
</dbReference>
<sequence length="345" mass="37408">MSEHLLLSDLPSTSPAFVQLLAQPGLPATAALCRQAVVLEQEAPREDAQAAWLTPAERWLLHALRLEGAEAEQAPWARLAALADGVADAFPADQALCLLTPAHLRLGRDSLTLTDPAALDLTVDEAQPLFAAVEPLFASAGWTLRQVTPMRWYAAHPSLSAVVTAGVARSLGRSVAAWMPGGPAARPWRQLLTEVQMTWQHHAVNEAREQRGLPDINTLWIHGCGPLAADWRSPVRLAEQAHDGDAVSDPALAAALRGLALRLRNGPLDILRLFDARALLADDPAAGLRQLDASLSAAIAQAVQQTGGVRLTLAGELRWRTLQIRRPQDWKFWQRADFPAQFHGL</sequence>
<dbReference type="EMBL" id="JAFKMR010000009">
    <property type="protein sequence ID" value="MBN8742909.1"/>
    <property type="molecule type" value="Genomic_DNA"/>
</dbReference>
<organism evidence="1 2">
    <name type="scientific">Thiomonas arsenitoxydans (strain DSM 22701 / CIP 110005 / 3As)</name>
    <dbReference type="NCBI Taxonomy" id="426114"/>
    <lineage>
        <taxon>Bacteria</taxon>
        <taxon>Pseudomonadati</taxon>
        <taxon>Pseudomonadota</taxon>
        <taxon>Betaproteobacteria</taxon>
        <taxon>Burkholderiales</taxon>
        <taxon>Thiomonas</taxon>
    </lineage>
</organism>
<proteinExistence type="predicted"/>